<evidence type="ECO:0000256" key="5">
    <source>
        <dbReference type="ARBA" id="ARBA00023136"/>
    </source>
</evidence>
<feature type="transmembrane region" description="Helical" evidence="6">
    <location>
        <begin position="141"/>
        <end position="160"/>
    </location>
</feature>
<keyword evidence="5 6" id="KW-0472">Membrane</keyword>
<organism evidence="7 8">
    <name type="scientific">Nocardioides mangrovi</name>
    <dbReference type="NCBI Taxonomy" id="2874580"/>
    <lineage>
        <taxon>Bacteria</taxon>
        <taxon>Bacillati</taxon>
        <taxon>Actinomycetota</taxon>
        <taxon>Actinomycetes</taxon>
        <taxon>Propionibacteriales</taxon>
        <taxon>Nocardioidaceae</taxon>
        <taxon>Nocardioides</taxon>
    </lineage>
</organism>
<evidence type="ECO:0000256" key="2">
    <source>
        <dbReference type="ARBA" id="ARBA00009190"/>
    </source>
</evidence>
<evidence type="ECO:0000256" key="1">
    <source>
        <dbReference type="ARBA" id="ARBA00004141"/>
    </source>
</evidence>
<gene>
    <name evidence="7" type="ORF">K8U61_14280</name>
</gene>
<protein>
    <recommendedName>
        <fullName evidence="6">GDT1 family protein</fullName>
    </recommendedName>
</protein>
<feature type="transmembrane region" description="Helical" evidence="6">
    <location>
        <begin position="67"/>
        <end position="84"/>
    </location>
</feature>
<feature type="transmembrane region" description="Helical" evidence="6">
    <location>
        <begin position="105"/>
        <end position="121"/>
    </location>
</feature>
<sequence>MDPVVVGLTFLAIFVVELPDKTFLATLVLATRYRPILVWIGVSLAFLVQTLVAVLLGHAVSFLPEDLVRAAAGVMFLAGAVILIREGRSHQEAQDDEIETRDVHGLKAVLASFLVLFAAEWGDLSQLLTISLVAKYEQPVAVFLGALTALVVVSGLAVVAGRQLQRFVKLHVLHYVGAGVCLVLAALTAYELFS</sequence>
<keyword evidence="4 6" id="KW-1133">Transmembrane helix</keyword>
<proteinExistence type="inferred from homology"/>
<comment type="subcellular location">
    <subcellularLocation>
        <location evidence="1 6">Membrane</location>
        <topology evidence="1 6">Multi-pass membrane protein</topology>
    </subcellularLocation>
</comment>
<evidence type="ECO:0000313" key="7">
    <source>
        <dbReference type="EMBL" id="MBZ5739338.1"/>
    </source>
</evidence>
<keyword evidence="3 6" id="KW-0812">Transmembrane</keyword>
<feature type="transmembrane region" description="Helical" evidence="6">
    <location>
        <begin position="6"/>
        <end position="29"/>
    </location>
</feature>
<evidence type="ECO:0000256" key="4">
    <source>
        <dbReference type="ARBA" id="ARBA00022989"/>
    </source>
</evidence>
<dbReference type="InterPro" id="IPR001727">
    <property type="entry name" value="GDT1-like"/>
</dbReference>
<name>A0ABS7UEA8_9ACTN</name>
<dbReference type="Proteomes" id="UP000780875">
    <property type="component" value="Unassembled WGS sequence"/>
</dbReference>
<dbReference type="EMBL" id="JAIQZJ010000008">
    <property type="protein sequence ID" value="MBZ5739338.1"/>
    <property type="molecule type" value="Genomic_DNA"/>
</dbReference>
<evidence type="ECO:0000256" key="6">
    <source>
        <dbReference type="RuleBase" id="RU365102"/>
    </source>
</evidence>
<dbReference type="PANTHER" id="PTHR12608:SF1">
    <property type="entry name" value="TRANSMEMBRANE PROTEIN 165"/>
    <property type="match status" value="1"/>
</dbReference>
<feature type="transmembrane region" description="Helical" evidence="6">
    <location>
        <begin position="172"/>
        <end position="193"/>
    </location>
</feature>
<keyword evidence="8" id="KW-1185">Reference proteome</keyword>
<evidence type="ECO:0000256" key="3">
    <source>
        <dbReference type="ARBA" id="ARBA00022692"/>
    </source>
</evidence>
<dbReference type="PANTHER" id="PTHR12608">
    <property type="entry name" value="TRANSMEMBRANE PROTEIN HTP-1 RELATED"/>
    <property type="match status" value="1"/>
</dbReference>
<comment type="caution">
    <text evidence="7">The sequence shown here is derived from an EMBL/GenBank/DDBJ whole genome shotgun (WGS) entry which is preliminary data.</text>
</comment>
<feature type="transmembrane region" description="Helical" evidence="6">
    <location>
        <begin position="36"/>
        <end position="61"/>
    </location>
</feature>
<evidence type="ECO:0000313" key="8">
    <source>
        <dbReference type="Proteomes" id="UP000780875"/>
    </source>
</evidence>
<comment type="similarity">
    <text evidence="2 6">Belongs to the GDT1 family.</text>
</comment>
<dbReference type="Pfam" id="PF01169">
    <property type="entry name" value="GDT1"/>
    <property type="match status" value="2"/>
</dbReference>
<reference evidence="7 8" key="1">
    <citation type="submission" date="2021-09" db="EMBL/GenBank/DDBJ databases">
        <title>Whole genome sequence of Nocardioides sp. GBK3QG-3.</title>
        <authorList>
            <person name="Tuo L."/>
        </authorList>
    </citation>
    <scope>NUCLEOTIDE SEQUENCE [LARGE SCALE GENOMIC DNA]</scope>
    <source>
        <strain evidence="7 8">GBK3QG-3</strain>
    </source>
</reference>
<accession>A0ABS7UEA8</accession>
<dbReference type="RefSeq" id="WP_224123709.1">
    <property type="nucleotide sequence ID" value="NZ_JAIQZJ010000008.1"/>
</dbReference>